<dbReference type="Proteomes" id="UP000076798">
    <property type="component" value="Unassembled WGS sequence"/>
</dbReference>
<evidence type="ECO:0000313" key="2">
    <source>
        <dbReference type="EMBL" id="KZT33378.1"/>
    </source>
</evidence>
<accession>A0A165YLP4</accession>
<proteinExistence type="predicted"/>
<reference evidence="2 3" key="1">
    <citation type="journal article" date="2016" name="Mol. Biol. Evol.">
        <title>Comparative Genomics of Early-Diverging Mushroom-Forming Fungi Provides Insights into the Origins of Lignocellulose Decay Capabilities.</title>
        <authorList>
            <person name="Nagy L.G."/>
            <person name="Riley R."/>
            <person name="Tritt A."/>
            <person name="Adam C."/>
            <person name="Daum C."/>
            <person name="Floudas D."/>
            <person name="Sun H."/>
            <person name="Yadav J.S."/>
            <person name="Pangilinan J."/>
            <person name="Larsson K.H."/>
            <person name="Matsuura K."/>
            <person name="Barry K."/>
            <person name="Labutti K."/>
            <person name="Kuo R."/>
            <person name="Ohm R.A."/>
            <person name="Bhattacharya S.S."/>
            <person name="Shirouzu T."/>
            <person name="Yoshinaga Y."/>
            <person name="Martin F.M."/>
            <person name="Grigoriev I.V."/>
            <person name="Hibbett D.S."/>
        </authorList>
    </citation>
    <scope>NUCLEOTIDE SEQUENCE [LARGE SCALE GENOMIC DNA]</scope>
    <source>
        <strain evidence="2 3">HHB10207 ss-3</strain>
    </source>
</reference>
<name>A0A165YLP4_9AGAM</name>
<protein>
    <submittedName>
        <fullName evidence="2">Uncharacterized protein</fullName>
    </submittedName>
</protein>
<evidence type="ECO:0000256" key="1">
    <source>
        <dbReference type="SAM" id="Phobius"/>
    </source>
</evidence>
<evidence type="ECO:0000313" key="3">
    <source>
        <dbReference type="Proteomes" id="UP000076798"/>
    </source>
</evidence>
<keyword evidence="1" id="KW-0812">Transmembrane</keyword>
<keyword evidence="1" id="KW-1133">Transmembrane helix</keyword>
<sequence length="118" mass="13450">MPIIINNPPSSLQLIHSFMNEGIGSPVTNFLFEVLKILILILLILLSGIAVIGIFIWLCIEVWDGVQSCLRERGYTRVSKRSYECGLRFFLVKNFGSREVGSGRIQRRIFDNLSILKH</sequence>
<dbReference type="EMBL" id="KV428245">
    <property type="protein sequence ID" value="KZT33378.1"/>
    <property type="molecule type" value="Genomic_DNA"/>
</dbReference>
<dbReference type="AlphaFoldDB" id="A0A165YLP4"/>
<keyword evidence="1" id="KW-0472">Membrane</keyword>
<gene>
    <name evidence="2" type="ORF">SISSUDRAFT_418603</name>
</gene>
<keyword evidence="3" id="KW-1185">Reference proteome</keyword>
<feature type="transmembrane region" description="Helical" evidence="1">
    <location>
        <begin position="37"/>
        <end position="63"/>
    </location>
</feature>
<organism evidence="2 3">
    <name type="scientific">Sistotremastrum suecicum HHB10207 ss-3</name>
    <dbReference type="NCBI Taxonomy" id="1314776"/>
    <lineage>
        <taxon>Eukaryota</taxon>
        <taxon>Fungi</taxon>
        <taxon>Dikarya</taxon>
        <taxon>Basidiomycota</taxon>
        <taxon>Agaricomycotina</taxon>
        <taxon>Agaricomycetes</taxon>
        <taxon>Sistotremastrales</taxon>
        <taxon>Sistotremastraceae</taxon>
        <taxon>Sistotremastrum</taxon>
    </lineage>
</organism>